<reference evidence="8" key="1">
    <citation type="submission" date="2013-12" db="EMBL/GenBank/DDBJ databases">
        <authorList>
            <person name="Genoscope - CEA"/>
        </authorList>
    </citation>
    <scope>NUCLEOTIDE SEQUENCE</scope>
    <source>
        <strain evidence="8">CBS 1993</strain>
    </source>
</reference>
<evidence type="ECO:0000256" key="1">
    <source>
        <dbReference type="ARBA" id="ARBA00004370"/>
    </source>
</evidence>
<feature type="region of interest" description="Disordered" evidence="6">
    <location>
        <begin position="83"/>
        <end position="117"/>
    </location>
</feature>
<dbReference type="Pfam" id="PF01679">
    <property type="entry name" value="Pmp3"/>
    <property type="match status" value="1"/>
</dbReference>
<evidence type="ECO:0000256" key="4">
    <source>
        <dbReference type="ARBA" id="ARBA00022989"/>
    </source>
</evidence>
<feature type="transmembrane region" description="Helical" evidence="7">
    <location>
        <begin position="5"/>
        <end position="25"/>
    </location>
</feature>
<evidence type="ECO:0000256" key="5">
    <source>
        <dbReference type="ARBA" id="ARBA00023136"/>
    </source>
</evidence>
<keyword evidence="4 7" id="KW-1133">Transmembrane helix</keyword>
<keyword evidence="5 7" id="KW-0472">Membrane</keyword>
<evidence type="ECO:0000256" key="3">
    <source>
        <dbReference type="ARBA" id="ARBA00022692"/>
    </source>
</evidence>
<evidence type="ECO:0000313" key="9">
    <source>
        <dbReference type="Proteomes" id="UP000019384"/>
    </source>
</evidence>
<dbReference type="AlphaFoldDB" id="W6MIP3"/>
<comment type="subcellular location">
    <subcellularLocation>
        <location evidence="1">Membrane</location>
    </subcellularLocation>
</comment>
<sequence length="117" mass="13449">MYCDCILVIISIIFPPLPVIIRSGLCSCDVLINLLLCLLGYFPGLIHSWYIISRRERFDEEEVIYQTHNHINNHYHYVTVSPQASPSLEPQQESAPQRNYGSVNPPTYETVVNETLK</sequence>
<dbReference type="EMBL" id="HG793127">
    <property type="protein sequence ID" value="CDK26359.1"/>
    <property type="molecule type" value="Genomic_DNA"/>
</dbReference>
<reference evidence="8" key="2">
    <citation type="submission" date="2014-02" db="EMBL/GenBank/DDBJ databases">
        <title>Complete DNA sequence of /Kuraishia capsulata/ illustrates novel genomic features among budding yeasts (/Saccharomycotina/).</title>
        <authorList>
            <person name="Morales L."/>
            <person name="Noel B."/>
            <person name="Porcel B."/>
            <person name="Marcet-Houben M."/>
            <person name="Hullo M-F."/>
            <person name="Sacerdot C."/>
            <person name="Tekaia F."/>
            <person name="Leh-Louis V."/>
            <person name="Despons L."/>
            <person name="Khanna V."/>
            <person name="Aury J-M."/>
            <person name="Barbe V."/>
            <person name="Couloux A."/>
            <person name="Labadie K."/>
            <person name="Pelletier E."/>
            <person name="Souciet J-L."/>
            <person name="Boekhout T."/>
            <person name="Gabaldon T."/>
            <person name="Wincker P."/>
            <person name="Dujon B."/>
        </authorList>
    </citation>
    <scope>NUCLEOTIDE SEQUENCE</scope>
    <source>
        <strain evidence="8">CBS 1993</strain>
    </source>
</reference>
<dbReference type="PANTHER" id="PTHR21659">
    <property type="entry name" value="HYDROPHOBIC PROTEIN RCI2 LOW TEMPERATURE AND SALT RESPONSIVE PROTEIN LTI6 -RELATED"/>
    <property type="match status" value="1"/>
</dbReference>
<keyword evidence="3 7" id="KW-0812">Transmembrane</keyword>
<evidence type="ECO:0000256" key="2">
    <source>
        <dbReference type="ARBA" id="ARBA00009530"/>
    </source>
</evidence>
<dbReference type="PANTHER" id="PTHR21659:SF57">
    <property type="entry name" value="PLASMA MEMBRANE PROTEOLIPID 31"/>
    <property type="match status" value="1"/>
</dbReference>
<dbReference type="RefSeq" id="XP_022458365.1">
    <property type="nucleotide sequence ID" value="XM_022602572.1"/>
</dbReference>
<protein>
    <recommendedName>
        <fullName evidence="10">Stress response RCI peptide</fullName>
    </recommendedName>
</protein>
<evidence type="ECO:0000313" key="8">
    <source>
        <dbReference type="EMBL" id="CDK26359.1"/>
    </source>
</evidence>
<accession>W6MIP3</accession>
<dbReference type="GeneID" id="34519753"/>
<dbReference type="Proteomes" id="UP000019384">
    <property type="component" value="Unassembled WGS sequence"/>
</dbReference>
<evidence type="ECO:0000256" key="6">
    <source>
        <dbReference type="SAM" id="MobiDB-lite"/>
    </source>
</evidence>
<dbReference type="GO" id="GO:0016020">
    <property type="term" value="C:membrane"/>
    <property type="evidence" value="ECO:0007669"/>
    <property type="project" value="UniProtKB-SubCell"/>
</dbReference>
<evidence type="ECO:0000256" key="7">
    <source>
        <dbReference type="SAM" id="Phobius"/>
    </source>
</evidence>
<organism evidence="8 9">
    <name type="scientific">Kuraishia capsulata CBS 1993</name>
    <dbReference type="NCBI Taxonomy" id="1382522"/>
    <lineage>
        <taxon>Eukaryota</taxon>
        <taxon>Fungi</taxon>
        <taxon>Dikarya</taxon>
        <taxon>Ascomycota</taxon>
        <taxon>Saccharomycotina</taxon>
        <taxon>Pichiomycetes</taxon>
        <taxon>Pichiales</taxon>
        <taxon>Pichiaceae</taxon>
        <taxon>Kuraishia</taxon>
    </lineage>
</organism>
<dbReference type="InterPro" id="IPR000612">
    <property type="entry name" value="PMP3"/>
</dbReference>
<feature type="transmembrane region" description="Helical" evidence="7">
    <location>
        <begin position="31"/>
        <end position="52"/>
    </location>
</feature>
<comment type="similarity">
    <text evidence="2">Belongs to the UPF0057 (PMP3) family.</text>
</comment>
<dbReference type="STRING" id="1382522.W6MIP3"/>
<proteinExistence type="inferred from homology"/>
<name>W6MIP3_9ASCO</name>
<dbReference type="OrthoDB" id="2802411at2759"/>
<gene>
    <name evidence="8" type="ORF">KUCA_T00002331001</name>
</gene>
<dbReference type="HOGENOM" id="CLU_107649_0_0_1"/>
<evidence type="ECO:0008006" key="10">
    <source>
        <dbReference type="Google" id="ProtNLM"/>
    </source>
</evidence>
<keyword evidence="9" id="KW-1185">Reference proteome</keyword>